<name>A0A4C1X225_EUMVA</name>
<comment type="caution">
    <text evidence="1">The sequence shown here is derived from an EMBL/GenBank/DDBJ whole genome shotgun (WGS) entry which is preliminary data.</text>
</comment>
<accession>A0A4C1X225</accession>
<evidence type="ECO:0000313" key="1">
    <source>
        <dbReference type="EMBL" id="GBP56404.1"/>
    </source>
</evidence>
<protein>
    <submittedName>
        <fullName evidence="1">Uncharacterized protein</fullName>
    </submittedName>
</protein>
<keyword evidence="2" id="KW-1185">Reference proteome</keyword>
<gene>
    <name evidence="1" type="ORF">EVAR_90075_1</name>
</gene>
<reference evidence="1 2" key="1">
    <citation type="journal article" date="2019" name="Commun. Biol.">
        <title>The bagworm genome reveals a unique fibroin gene that provides high tensile strength.</title>
        <authorList>
            <person name="Kono N."/>
            <person name="Nakamura H."/>
            <person name="Ohtoshi R."/>
            <person name="Tomita M."/>
            <person name="Numata K."/>
            <person name="Arakawa K."/>
        </authorList>
    </citation>
    <scope>NUCLEOTIDE SEQUENCE [LARGE SCALE GENOMIC DNA]</scope>
</reference>
<evidence type="ECO:0000313" key="2">
    <source>
        <dbReference type="Proteomes" id="UP000299102"/>
    </source>
</evidence>
<dbReference type="AlphaFoldDB" id="A0A4C1X225"/>
<organism evidence="1 2">
    <name type="scientific">Eumeta variegata</name>
    <name type="common">Bagworm moth</name>
    <name type="synonym">Eumeta japonica</name>
    <dbReference type="NCBI Taxonomy" id="151549"/>
    <lineage>
        <taxon>Eukaryota</taxon>
        <taxon>Metazoa</taxon>
        <taxon>Ecdysozoa</taxon>
        <taxon>Arthropoda</taxon>
        <taxon>Hexapoda</taxon>
        <taxon>Insecta</taxon>
        <taxon>Pterygota</taxon>
        <taxon>Neoptera</taxon>
        <taxon>Endopterygota</taxon>
        <taxon>Lepidoptera</taxon>
        <taxon>Glossata</taxon>
        <taxon>Ditrysia</taxon>
        <taxon>Tineoidea</taxon>
        <taxon>Psychidae</taxon>
        <taxon>Oiketicinae</taxon>
        <taxon>Eumeta</taxon>
    </lineage>
</organism>
<proteinExistence type="predicted"/>
<sequence>MTITYRFLVSAPPVASVTGDGARSRRLRESEAAGLRVVCTLRVERAYVLNFQWSLPFSTLTAGFALDSNGSAGASRGKPLWGTN</sequence>
<dbReference type="Proteomes" id="UP000299102">
    <property type="component" value="Unassembled WGS sequence"/>
</dbReference>
<dbReference type="EMBL" id="BGZK01000692">
    <property type="protein sequence ID" value="GBP56404.1"/>
    <property type="molecule type" value="Genomic_DNA"/>
</dbReference>